<organism evidence="4 5">
    <name type="scientific">Mikania micrantha</name>
    <name type="common">bitter vine</name>
    <dbReference type="NCBI Taxonomy" id="192012"/>
    <lineage>
        <taxon>Eukaryota</taxon>
        <taxon>Viridiplantae</taxon>
        <taxon>Streptophyta</taxon>
        <taxon>Embryophyta</taxon>
        <taxon>Tracheophyta</taxon>
        <taxon>Spermatophyta</taxon>
        <taxon>Magnoliopsida</taxon>
        <taxon>eudicotyledons</taxon>
        <taxon>Gunneridae</taxon>
        <taxon>Pentapetalae</taxon>
        <taxon>asterids</taxon>
        <taxon>campanulids</taxon>
        <taxon>Asterales</taxon>
        <taxon>Asteraceae</taxon>
        <taxon>Asteroideae</taxon>
        <taxon>Heliantheae alliance</taxon>
        <taxon>Eupatorieae</taxon>
        <taxon>Mikania</taxon>
    </lineage>
</organism>
<dbReference type="InterPro" id="IPR018181">
    <property type="entry name" value="Heat_shock_70_CS"/>
</dbReference>
<dbReference type="GO" id="GO:0140662">
    <property type="term" value="F:ATP-dependent protein folding chaperone"/>
    <property type="evidence" value="ECO:0007669"/>
    <property type="project" value="InterPro"/>
</dbReference>
<comment type="caution">
    <text evidence="4">The sequence shown here is derived from an EMBL/GenBank/DDBJ whole genome shotgun (WGS) entry which is preliminary data.</text>
</comment>
<dbReference type="InterPro" id="IPR029047">
    <property type="entry name" value="HSP70_peptide-bd_sf"/>
</dbReference>
<evidence type="ECO:0000256" key="3">
    <source>
        <dbReference type="ARBA" id="ARBA00022840"/>
    </source>
</evidence>
<dbReference type="SUPFAM" id="SSF53067">
    <property type="entry name" value="Actin-like ATPase domain"/>
    <property type="match status" value="6"/>
</dbReference>
<dbReference type="Gene3D" id="1.20.1270.10">
    <property type="match status" value="1"/>
</dbReference>
<dbReference type="InterPro" id="IPR043129">
    <property type="entry name" value="ATPase_NBD"/>
</dbReference>
<accession>A0A5N6NAS2</accession>
<sequence>MDGRGNDTPAIGIDLGTTYSCVAVWKHDRIEIIPNDQGNRTTPSYVAFVDEQRLVGDGAKNQAPMNPANTVFDAKRLIGRRFSDSKVQEDMNLWPFKVTEGPADTPKIVVTYKGQEKEFSAEEISSVILGKMKETAEAYIGKMVKDAVITVPAYFNDSQRQATKDAGTIAGLNVIRMINEPTAAAIAYGLDNKSDIVGKINILVFDLGGGTFDVSVLTIEEGGTFEVKAVAGDTHLGGEDFDNRMVDHCVQEFKRRWNKDLTGNQRALGRLRFACEKAKRILSCTTQTSIELDCLHEGIDFSLRFTRAKFDDLNIDSFNKCIETLDTCLSDAKMKISCIDQVILVGGSTRIPKVQHMLQEYFDGKELCKSVNPDEAVAYGAAVLASKLSGNMDRTVQEVLLLDVTPLSLGNDTPAIGIDLGTTYSCVAVWKHDRIEIIPNDQGNRTTPSYVAFLDEQRLVGDGAKNQAPMNPANTVFDAKRLIGRRFSDSKVQEDMNLWPFKVTEGPADTPKIVVTYKGQEREFSAEEISSVILGKMKETAEAYIGKMVKDAVITVPAYFNDSQRQATKDAGTIAGLNVIRMINEPTAAAIAYGLDNKSDIVGKINILVFDLGGGTFDVSVLTIEEGGTFQVKAVAGDTHLGGEDFDNRMVDHCVLEFKRRWNKDLTGNQRALGRLRFACEKAKRILSCTTHTSIELDCLHEGIDFSLKFTRAKFDDLNIDSFNKCIETLDTCLSDAKMKKSCIDQVILVGGSTRIPKVQHMLQEYFDGKELCKSVNPDEAVAYGAAVLASKLSGSTFKSVQDLVLLDVTPLSLGVQVRGERLRNDAPAIGIDLGTTYSCVSVWKHDRIEIIPNDQGNRTTPSYVAFVDQQRLVGDGAKNQAPMNPANTIFDAKRLIGRRFSDSKVQEDMKLWPFKVIEGPADTPKIVVTYKGQEKEFSAEEISSMILGKMKETAEAYIGKIVKDAVITVPAYFNDSQRQATKDAGTIAGLNVIRIINEPTAAAIAYGLDNKSDIVGKINILVFDLGGGTFDVSVLTIEEGGTFQVKAVAGDTHLGGEDFDNRMVDHCVLEFKRRWNKDLTGNQRALGRLRFACEKAKRILSCTTQTSIELDCLHEGIDFSLKFTRAKFDDLNTGSFNKCIETLDTCLSDAKTKKSCIDQVILVGGSTRIPKVQHMLQEYFDGKELCQSVNLDEAVAYGAAVLASKLSGSTDKSVLDLVLLDVTPLSLGVEVKGERLSVVIPRNTRIPASNAKTYHTVYDNQSSGTIKVYQGERSRSTDNHLLGVFSISGIPPAPKGVSTVTECFEIDTDGILTVTAAVTSTGKMEKLIISDSNGRLSKEEIEKMVSDAKKYQIEDQEFKKRADAYNALEDCLYNVKNKIKDCDIKKRVDPEIIREMEKAIDKTTQWIEENKDAPFAELHLMKLHLEFVCKPLF</sequence>
<dbReference type="Proteomes" id="UP000326396">
    <property type="component" value="Linkage Group LG2"/>
</dbReference>
<dbReference type="SUPFAM" id="SSF100920">
    <property type="entry name" value="Heat shock protein 70kD (HSP70), peptide-binding domain"/>
    <property type="match status" value="1"/>
</dbReference>
<dbReference type="PRINTS" id="PR00301">
    <property type="entry name" value="HEATSHOCK70"/>
</dbReference>
<dbReference type="Pfam" id="PF00012">
    <property type="entry name" value="HSP70"/>
    <property type="match status" value="3"/>
</dbReference>
<dbReference type="InterPro" id="IPR013126">
    <property type="entry name" value="Hsp_70_fam"/>
</dbReference>
<dbReference type="PANTHER" id="PTHR19375">
    <property type="entry name" value="HEAT SHOCK PROTEIN 70KDA"/>
    <property type="match status" value="1"/>
</dbReference>
<reference evidence="4 5" key="1">
    <citation type="submission" date="2019-05" db="EMBL/GenBank/DDBJ databases">
        <title>Mikania micrantha, genome provides insights into the molecular mechanism of rapid growth.</title>
        <authorList>
            <person name="Liu B."/>
        </authorList>
    </citation>
    <scope>NUCLEOTIDE SEQUENCE [LARGE SCALE GENOMIC DNA]</scope>
    <source>
        <strain evidence="4">NLD-2019</strain>
        <tissue evidence="4">Leaf</tissue>
    </source>
</reference>
<evidence type="ECO:0000313" key="4">
    <source>
        <dbReference type="EMBL" id="KAD4584972.1"/>
    </source>
</evidence>
<dbReference type="Gene3D" id="3.90.640.10">
    <property type="entry name" value="Actin, Chain A, domain 4"/>
    <property type="match status" value="3"/>
</dbReference>
<name>A0A5N6NAS2_9ASTR</name>
<dbReference type="FunFam" id="3.90.640.10:FF:000002">
    <property type="entry name" value="Heat shock 70 kDa"/>
    <property type="match status" value="3"/>
</dbReference>
<keyword evidence="2" id="KW-0547">Nucleotide-binding</keyword>
<dbReference type="Gene3D" id="3.30.30.30">
    <property type="match status" value="3"/>
</dbReference>
<dbReference type="GO" id="GO:0005524">
    <property type="term" value="F:ATP binding"/>
    <property type="evidence" value="ECO:0007669"/>
    <property type="project" value="UniProtKB-KW"/>
</dbReference>
<proteinExistence type="inferred from homology"/>
<evidence type="ECO:0000256" key="1">
    <source>
        <dbReference type="ARBA" id="ARBA00007381"/>
    </source>
</evidence>
<dbReference type="EMBL" id="SZYD01000012">
    <property type="protein sequence ID" value="KAD4584972.1"/>
    <property type="molecule type" value="Genomic_DNA"/>
</dbReference>
<dbReference type="SUPFAM" id="SSF100934">
    <property type="entry name" value="Heat shock protein 70kD (HSP70), C-terminal subdomain"/>
    <property type="match status" value="1"/>
</dbReference>
<dbReference type="OrthoDB" id="1681210at2759"/>
<evidence type="ECO:0000256" key="2">
    <source>
        <dbReference type="ARBA" id="ARBA00022741"/>
    </source>
</evidence>
<dbReference type="Gene3D" id="2.60.34.10">
    <property type="entry name" value="Substrate Binding Domain Of DNAk, Chain A, domain 1"/>
    <property type="match status" value="1"/>
</dbReference>
<keyword evidence="5" id="KW-1185">Reference proteome</keyword>
<dbReference type="PROSITE" id="PS00329">
    <property type="entry name" value="HSP70_2"/>
    <property type="match status" value="3"/>
</dbReference>
<dbReference type="InterPro" id="IPR029048">
    <property type="entry name" value="HSP70_C_sf"/>
</dbReference>
<gene>
    <name evidence="4" type="ORF">E3N88_22573</name>
</gene>
<dbReference type="NCBIfam" id="NF001413">
    <property type="entry name" value="PRK00290.1"/>
    <property type="match status" value="1"/>
</dbReference>
<protein>
    <submittedName>
        <fullName evidence="4">Uncharacterized protein</fullName>
    </submittedName>
</protein>
<evidence type="ECO:0000313" key="5">
    <source>
        <dbReference type="Proteomes" id="UP000326396"/>
    </source>
</evidence>
<dbReference type="Gene3D" id="3.30.420.40">
    <property type="match status" value="6"/>
</dbReference>
<dbReference type="FunFam" id="3.30.420.40:FF:000026">
    <property type="entry name" value="Heat shock protein 70"/>
    <property type="match status" value="3"/>
</dbReference>
<keyword evidence="3" id="KW-0067">ATP-binding</keyword>
<dbReference type="FunFam" id="3.30.30.30:FF:000001">
    <property type="entry name" value="heat shock 70 kDa protein-like"/>
    <property type="match status" value="3"/>
</dbReference>
<comment type="similarity">
    <text evidence="1">Belongs to the heat shock protein 70 family.</text>
</comment>
<dbReference type="PROSITE" id="PS00297">
    <property type="entry name" value="HSP70_1"/>
    <property type="match status" value="3"/>
</dbReference>
<dbReference type="FunFam" id="2.60.34.10:FF:000012">
    <property type="entry name" value="Heat shock 70 kDa protein"/>
    <property type="match status" value="1"/>
</dbReference>